<evidence type="ECO:0000313" key="3">
    <source>
        <dbReference type="EMBL" id="KAH6823308.1"/>
    </source>
</evidence>
<reference evidence="3 4" key="1">
    <citation type="journal article" date="2021" name="Nat. Commun.">
        <title>Incipient diploidization of the medicinal plant Perilla within 10,000 years.</title>
        <authorList>
            <person name="Zhang Y."/>
            <person name="Shen Q."/>
            <person name="Leng L."/>
            <person name="Zhang D."/>
            <person name="Chen S."/>
            <person name="Shi Y."/>
            <person name="Ning Z."/>
            <person name="Chen S."/>
        </authorList>
    </citation>
    <scope>NUCLEOTIDE SEQUENCE [LARGE SCALE GENOMIC DNA]</scope>
    <source>
        <strain evidence="4">cv. PC099</strain>
    </source>
</reference>
<dbReference type="PANTHER" id="PTHR12629">
    <property type="entry name" value="DIPHOSPHOINOSITOL POLYPHOSPHATE PHOSPHOHYDROLASE"/>
    <property type="match status" value="1"/>
</dbReference>
<evidence type="ECO:0000313" key="4">
    <source>
        <dbReference type="Proteomes" id="UP001190926"/>
    </source>
</evidence>
<accession>A0AAD4IYE1</accession>
<dbReference type="GO" id="GO:0016787">
    <property type="term" value="F:hydrolase activity"/>
    <property type="evidence" value="ECO:0007669"/>
    <property type="project" value="UniProtKB-KW"/>
</dbReference>
<evidence type="ECO:0000256" key="1">
    <source>
        <dbReference type="ARBA" id="ARBA00022723"/>
    </source>
</evidence>
<protein>
    <submittedName>
        <fullName evidence="3">Nudix hydrolase-like protein 16</fullName>
    </submittedName>
</protein>
<gene>
    <name evidence="3" type="ORF">C2S53_004335</name>
</gene>
<dbReference type="AlphaFoldDB" id="A0AAD4IYE1"/>
<evidence type="ECO:0000256" key="2">
    <source>
        <dbReference type="ARBA" id="ARBA00022801"/>
    </source>
</evidence>
<keyword evidence="2" id="KW-0378">Hydrolase</keyword>
<dbReference type="PANTHER" id="PTHR12629:SF0">
    <property type="entry name" value="DIPHOSPHOINOSITOL-POLYPHOSPHATE DIPHOSPHATASE"/>
    <property type="match status" value="1"/>
</dbReference>
<organism evidence="3 4">
    <name type="scientific">Perilla frutescens var. hirtella</name>
    <name type="common">Perilla citriodora</name>
    <name type="synonym">Perilla setoyensis</name>
    <dbReference type="NCBI Taxonomy" id="608512"/>
    <lineage>
        <taxon>Eukaryota</taxon>
        <taxon>Viridiplantae</taxon>
        <taxon>Streptophyta</taxon>
        <taxon>Embryophyta</taxon>
        <taxon>Tracheophyta</taxon>
        <taxon>Spermatophyta</taxon>
        <taxon>Magnoliopsida</taxon>
        <taxon>eudicotyledons</taxon>
        <taxon>Gunneridae</taxon>
        <taxon>Pentapetalae</taxon>
        <taxon>asterids</taxon>
        <taxon>lamiids</taxon>
        <taxon>Lamiales</taxon>
        <taxon>Lamiaceae</taxon>
        <taxon>Nepetoideae</taxon>
        <taxon>Elsholtzieae</taxon>
        <taxon>Perilla</taxon>
    </lineage>
</organism>
<dbReference type="EMBL" id="SDAM02000971">
    <property type="protein sequence ID" value="KAH6823308.1"/>
    <property type="molecule type" value="Genomic_DNA"/>
</dbReference>
<dbReference type="Proteomes" id="UP001190926">
    <property type="component" value="Unassembled WGS sequence"/>
</dbReference>
<dbReference type="GO" id="GO:0005634">
    <property type="term" value="C:nucleus"/>
    <property type="evidence" value="ECO:0007669"/>
    <property type="project" value="TreeGrafter"/>
</dbReference>
<keyword evidence="1" id="KW-0479">Metal-binding</keyword>
<keyword evidence="4" id="KW-1185">Reference proteome</keyword>
<dbReference type="GO" id="GO:0046872">
    <property type="term" value="F:metal ion binding"/>
    <property type="evidence" value="ECO:0007669"/>
    <property type="project" value="UniProtKB-KW"/>
</dbReference>
<comment type="caution">
    <text evidence="3">The sequence shown here is derived from an EMBL/GenBank/DDBJ whole genome shotgun (WGS) entry which is preliminary data.</text>
</comment>
<sequence>MCIPFKYKNSKDDGGGAPEKVIEVFMINSPSGPGLLFPKDMRVRKVDCIDRILGCSGWKNDETAEEAAEMESMEEAGVQGDLVLLTLKHRAVGFDLDLK</sequence>
<name>A0AAD4IYE1_PERFH</name>
<proteinExistence type="predicted"/>
<dbReference type="GO" id="GO:0005737">
    <property type="term" value="C:cytoplasm"/>
    <property type="evidence" value="ECO:0007669"/>
    <property type="project" value="TreeGrafter"/>
</dbReference>